<organism evidence="1 2">
    <name type="scientific">Rufibacter immobilis</name>
    <dbReference type="NCBI Taxonomy" id="1348778"/>
    <lineage>
        <taxon>Bacteria</taxon>
        <taxon>Pseudomonadati</taxon>
        <taxon>Bacteroidota</taxon>
        <taxon>Cytophagia</taxon>
        <taxon>Cytophagales</taxon>
        <taxon>Hymenobacteraceae</taxon>
        <taxon>Rufibacter</taxon>
    </lineage>
</organism>
<dbReference type="AlphaFoldDB" id="A0A3M9MQE8"/>
<keyword evidence="2" id="KW-1185">Reference proteome</keyword>
<name>A0A3M9MQE8_9BACT</name>
<dbReference type="InterPro" id="IPR008323">
    <property type="entry name" value="UCP033563"/>
</dbReference>
<dbReference type="EMBL" id="RJJE01000017">
    <property type="protein sequence ID" value="RNI27740.1"/>
    <property type="molecule type" value="Genomic_DNA"/>
</dbReference>
<protein>
    <submittedName>
        <fullName evidence="1">DUF1015 domain-containing protein</fullName>
    </submittedName>
</protein>
<dbReference type="PANTHER" id="PTHR36454">
    <property type="entry name" value="LMO2823 PROTEIN"/>
    <property type="match status" value="1"/>
</dbReference>
<comment type="caution">
    <text evidence="1">The sequence shown here is derived from an EMBL/GenBank/DDBJ whole genome shotgun (WGS) entry which is preliminary data.</text>
</comment>
<accession>A0A3M9MQE8</accession>
<proteinExistence type="predicted"/>
<dbReference type="Proteomes" id="UP000271010">
    <property type="component" value="Unassembled WGS sequence"/>
</dbReference>
<dbReference type="OrthoDB" id="9781616at2"/>
<gene>
    <name evidence="1" type="ORF">EFA69_16660</name>
</gene>
<sequence length="425" mass="49182">MAEILPIKGFRYNPKLPFSIDALTSPLFDVVSPKQRQALYRNPYNSIHVSVPPGPDPADSARRTVEHWKRSGILQQDPLPGIYVYYQYFRLPGSSKEYCRKGFMCHIKAYDWAEKVILRHENTIPAAVNDRVELLEQTKLHTSATHGLYSDPHFTLEHYMDESITSPLYESEDYQGVRDVLSVIHDAVVIQKFVDQLRDQQVILADGHHRYEGSLLYRQKMQREHPTATGLEPFHYHLMYLTNAASDDLRILPTHRLLETLPISPEVFLERLQQYFSVTPIEEAYDLNEVILGKPWAFGVYLQGEAYKARLKPEVHSQLAWELPKEVKDLDLTVMHYFILERVLGISQEQQRQYQGLSYVRSFPECLTKVDTGQAQLALITNEVKMEEVQRVCHSGAVMPQKSTFFYPKVICGFLFSSIDENEFN</sequence>
<dbReference type="PIRSF" id="PIRSF033563">
    <property type="entry name" value="UCP033563"/>
    <property type="match status" value="1"/>
</dbReference>
<evidence type="ECO:0000313" key="2">
    <source>
        <dbReference type="Proteomes" id="UP000271010"/>
    </source>
</evidence>
<dbReference type="RefSeq" id="WP_123134205.1">
    <property type="nucleotide sequence ID" value="NZ_RJJE01000017.1"/>
</dbReference>
<reference evidence="1 2" key="1">
    <citation type="submission" date="2018-11" db="EMBL/GenBank/DDBJ databases">
        <title>Rufibacter latericius sp. nov., isolated from water in Baiyang Lake.</title>
        <authorList>
            <person name="Yang Y."/>
        </authorList>
    </citation>
    <scope>NUCLEOTIDE SEQUENCE [LARGE SCALE GENOMIC DNA]</scope>
    <source>
        <strain evidence="1 2">MCC P1</strain>
    </source>
</reference>
<dbReference type="Pfam" id="PF06245">
    <property type="entry name" value="DUF1015"/>
    <property type="match status" value="1"/>
</dbReference>
<dbReference type="PANTHER" id="PTHR36454:SF1">
    <property type="entry name" value="DUF1015 DOMAIN-CONTAINING PROTEIN"/>
    <property type="match status" value="1"/>
</dbReference>
<evidence type="ECO:0000313" key="1">
    <source>
        <dbReference type="EMBL" id="RNI27740.1"/>
    </source>
</evidence>